<dbReference type="PANTHER" id="PTHR10579">
    <property type="entry name" value="CALCIUM-ACTIVATED CHLORIDE CHANNEL REGULATOR"/>
    <property type="match status" value="1"/>
</dbReference>
<feature type="non-terminal residue" evidence="2">
    <location>
        <position position="465"/>
    </location>
</feature>
<dbReference type="InterPro" id="IPR013642">
    <property type="entry name" value="CLCA_N"/>
</dbReference>
<protein>
    <recommendedName>
        <fullName evidence="1">VWFA domain-containing protein</fullName>
    </recommendedName>
</protein>
<dbReference type="SUPFAM" id="SSF53300">
    <property type="entry name" value="vWA-like"/>
    <property type="match status" value="1"/>
</dbReference>
<organism evidence="2 3">
    <name type="scientific">Owenia fusiformis</name>
    <name type="common">Polychaete worm</name>
    <dbReference type="NCBI Taxonomy" id="6347"/>
    <lineage>
        <taxon>Eukaryota</taxon>
        <taxon>Metazoa</taxon>
        <taxon>Spiralia</taxon>
        <taxon>Lophotrochozoa</taxon>
        <taxon>Annelida</taxon>
        <taxon>Polychaeta</taxon>
        <taxon>Sedentaria</taxon>
        <taxon>Canalipalpata</taxon>
        <taxon>Sabellida</taxon>
        <taxon>Oweniida</taxon>
        <taxon>Oweniidae</taxon>
        <taxon>Owenia</taxon>
    </lineage>
</organism>
<evidence type="ECO:0000259" key="1">
    <source>
        <dbReference type="PROSITE" id="PS50234"/>
    </source>
</evidence>
<evidence type="ECO:0000313" key="3">
    <source>
        <dbReference type="Proteomes" id="UP000749559"/>
    </source>
</evidence>
<dbReference type="InterPro" id="IPR002035">
    <property type="entry name" value="VWF_A"/>
</dbReference>
<reference evidence="2" key="1">
    <citation type="submission" date="2022-03" db="EMBL/GenBank/DDBJ databases">
        <authorList>
            <person name="Martin C."/>
        </authorList>
    </citation>
    <scope>NUCLEOTIDE SEQUENCE</scope>
</reference>
<accession>A0A8S4NAR8</accession>
<feature type="domain" description="VWFA" evidence="1">
    <location>
        <begin position="188"/>
        <end position="365"/>
    </location>
</feature>
<dbReference type="InterPro" id="IPR051266">
    <property type="entry name" value="CLCR"/>
</dbReference>
<keyword evidence="3" id="KW-1185">Reference proteome</keyword>
<evidence type="ECO:0000313" key="2">
    <source>
        <dbReference type="EMBL" id="CAH1778146.1"/>
    </source>
</evidence>
<feature type="non-terminal residue" evidence="2">
    <location>
        <position position="1"/>
    </location>
</feature>
<name>A0A8S4NAR8_OWEFU</name>
<dbReference type="Pfam" id="PF08434">
    <property type="entry name" value="CLCA"/>
    <property type="match status" value="1"/>
</dbReference>
<dbReference type="Proteomes" id="UP000749559">
    <property type="component" value="Unassembled WGS sequence"/>
</dbReference>
<dbReference type="Gene3D" id="3.40.50.410">
    <property type="entry name" value="von Willebrand factor, type A domain"/>
    <property type="match status" value="1"/>
</dbReference>
<dbReference type="Pfam" id="PF00092">
    <property type="entry name" value="VWA"/>
    <property type="match status" value="1"/>
</dbReference>
<gene>
    <name evidence="2" type="ORF">OFUS_LOCUS5110</name>
</gene>
<dbReference type="InterPro" id="IPR036465">
    <property type="entry name" value="vWFA_dom_sf"/>
</dbReference>
<dbReference type="PROSITE" id="PS50234">
    <property type="entry name" value="VWFA"/>
    <property type="match status" value="1"/>
</dbReference>
<dbReference type="EMBL" id="CAIIXF020000002">
    <property type="protein sequence ID" value="CAH1778146.1"/>
    <property type="molecule type" value="Genomic_DNA"/>
</dbReference>
<proteinExistence type="predicted"/>
<dbReference type="CDD" id="cd00198">
    <property type="entry name" value="vWFA"/>
    <property type="match status" value="1"/>
</dbReference>
<sequence length="465" mass="51501">DYVLDTHNDRQTRWGPPGLVIVHEFSHLRYGVFDEYGIANSNVTPLFYIGQNGKPAYTGCTDKIKGKFRNKDTNNRCRRTPTGLPEADCRFIPDLHQTTKASLLYLLLDSVAHFCESNSSDLDLQHNTLAPNLQNKKCSRRGTWDVILDHNDFANNNNNNNNNPPRDINDVSPDIQVLYRRPKGICKRMVLVLDKSNSMEKKNRLFVLAQAAYKFIISTVPDGVELGIVVFDETARVTHSMQHIQTQQDRESLVAALPTTFKLWTAIGSGVVEAMDLLKEGGGVTAGAKMFVLSDGQETDHGPSINEVLDSGLFDNTGVTVDVIAFSSTAADDLEKLAQRTGGSAFFYSEDPSSTALEDAFTRSLGDTRYCAGIQPVEVRSERVFETSSSTSQYPIFIDSSLGRDTTFMFTPPPSVRNIGSLMITVSSPSGQNYTILSPESSEHPDFLVIQIVILGVSESGYWRY</sequence>
<dbReference type="OrthoDB" id="10021899at2759"/>
<dbReference type="PANTHER" id="PTHR10579:SF172">
    <property type="entry name" value="CALCIUM-ACTIVATED CHLORIDE CHANNEL REGULATOR 4 PRECURSOR-RELATED"/>
    <property type="match status" value="1"/>
</dbReference>
<dbReference type="SMART" id="SM00327">
    <property type="entry name" value="VWA"/>
    <property type="match status" value="1"/>
</dbReference>
<dbReference type="AlphaFoldDB" id="A0A8S4NAR8"/>
<comment type="caution">
    <text evidence="2">The sequence shown here is derived from an EMBL/GenBank/DDBJ whole genome shotgun (WGS) entry which is preliminary data.</text>
</comment>